<evidence type="ECO:0000313" key="1">
    <source>
        <dbReference type="EMBL" id="KAK3704134.1"/>
    </source>
</evidence>
<keyword evidence="2" id="KW-1185">Reference proteome</keyword>
<evidence type="ECO:0000313" key="2">
    <source>
        <dbReference type="Proteomes" id="UP001281147"/>
    </source>
</evidence>
<dbReference type="Proteomes" id="UP001281147">
    <property type="component" value="Unassembled WGS sequence"/>
</dbReference>
<protein>
    <submittedName>
        <fullName evidence="1">Uncharacterized protein</fullName>
    </submittedName>
</protein>
<proteinExistence type="predicted"/>
<gene>
    <name evidence="1" type="ORF">LTR37_013974</name>
</gene>
<accession>A0ACC3MXJ6</accession>
<dbReference type="EMBL" id="JAUTXU010000142">
    <property type="protein sequence ID" value="KAK3704134.1"/>
    <property type="molecule type" value="Genomic_DNA"/>
</dbReference>
<feature type="non-terminal residue" evidence="1">
    <location>
        <position position="511"/>
    </location>
</feature>
<organism evidence="1 2">
    <name type="scientific">Vermiconidia calcicola</name>
    <dbReference type="NCBI Taxonomy" id="1690605"/>
    <lineage>
        <taxon>Eukaryota</taxon>
        <taxon>Fungi</taxon>
        <taxon>Dikarya</taxon>
        <taxon>Ascomycota</taxon>
        <taxon>Pezizomycotina</taxon>
        <taxon>Dothideomycetes</taxon>
        <taxon>Dothideomycetidae</taxon>
        <taxon>Mycosphaerellales</taxon>
        <taxon>Extremaceae</taxon>
        <taxon>Vermiconidia</taxon>
    </lineage>
</organism>
<sequence>MASQAASEPADVARPSGEKTRRHKIEWACRNCRDRKTRCDGARPICAACERRKVASTCVYERAPPGSKQSIASLEDRLGRLERHSQPVDETPLRPNTASSFTQLPGGTAARATDAQSTSHAHGRHRTYSQAFGQYDDNAPAASIAGSSSTSSKHVLRRRVDGLATVGSENGDDALYGESSTIAFVRQVAHEPFAKPAAPQLPAWTGTGENADSAISYSPDTQQGPASTLVPLHDLLPGQENLAVLPLRRNADNYLHCFWEFVHPLFPVLHKGSLVARYEQLWMPHDNSKADTDDVTFMPILNLVFAVGCQFSDLLPAAQKASAAHSFYQKSRSVLQFDVLGSSSVSVVQWLLLSGVYLQSTSLASNCWNSVGLAIRLAQGLGLHVEYSDQRAETQRNREMRRRVWHTCVVLDRLLAMTFGRPVMVHEAYTTPLPSMIDDEYLRTDGEGSQPTNVLPRMGLCVQSCRLFEILADILSSFYTPKVRTGPQADDNGQQMVSQVMSFSNRLDSFV</sequence>
<comment type="caution">
    <text evidence="1">The sequence shown here is derived from an EMBL/GenBank/DDBJ whole genome shotgun (WGS) entry which is preliminary data.</text>
</comment>
<reference evidence="1" key="1">
    <citation type="submission" date="2023-07" db="EMBL/GenBank/DDBJ databases">
        <title>Black Yeasts Isolated from many extreme environments.</title>
        <authorList>
            <person name="Coleine C."/>
            <person name="Stajich J.E."/>
            <person name="Selbmann L."/>
        </authorList>
    </citation>
    <scope>NUCLEOTIDE SEQUENCE</scope>
    <source>
        <strain evidence="1">CCFEE 5714</strain>
    </source>
</reference>
<name>A0ACC3MXJ6_9PEZI</name>